<dbReference type="PROSITE" id="PS50250">
    <property type="entry name" value="PCI"/>
    <property type="match status" value="1"/>
</dbReference>
<dbReference type="Pfam" id="PF22788">
    <property type="entry name" value="COP9_hel_rpt"/>
    <property type="match status" value="1"/>
</dbReference>
<dbReference type="Proteomes" id="UP000034164">
    <property type="component" value="Unassembled WGS sequence"/>
</dbReference>
<dbReference type="AlphaFoldDB" id="A0A0G2J5W6"/>
<dbReference type="GO" id="GO:0006511">
    <property type="term" value="P:ubiquitin-dependent protein catabolic process"/>
    <property type="evidence" value="ECO:0007669"/>
    <property type="project" value="TreeGrafter"/>
</dbReference>
<accession>A0A0G2J5W6</accession>
<sequence length="500" mass="55666">MVEILSRLLSFPPDTPPTLSKIPDVEYDKEICTLYSELKRISAHKLVADIPGKGGLLELLDPGRQTLAYLFVLLSHYQVSQENTKESFPAAWLPGGEIWLKSVALLKVFDPIQVRYAGQEWRSLVEMTAKSAEIASRPLLALHPLKHAILRLDPSSSTFTSSHTTFVRLCLQSRSYLNALDILDKPICHFPTTFDKQFIKRSQLLPCQQHESSVSFITAASGLSGKINHRSYLEYFFYGAMVYMGLKRWDDAIHFLEIAISAPTTNSVSMIMVEAYKKWVLLCLLEKGKPLPMPKTVTPFTANAYRSLAKPYDALADIFKSGDLARLQAEITAGEPVWLNDNNMGLVSQVLVAYQRFSIVKLEKTFAALSIPDIASYLGPDTQVTDVFVAGLITAGQLRGCLTHASDVSTPTVLRFTSSTSSLGHQSELKFSADLATQRNRLETLLRNVNGTDIKLELGREYIESLRKIPRRSDVDGRDGRPTAGISNSEIDEDVMGDFE</sequence>
<evidence type="ECO:0000256" key="8">
    <source>
        <dbReference type="SAM" id="MobiDB-lite"/>
    </source>
</evidence>
<feature type="compositionally biased region" description="Basic and acidic residues" evidence="8">
    <location>
        <begin position="472"/>
        <end position="481"/>
    </location>
</feature>
<dbReference type="GO" id="GO:0005737">
    <property type="term" value="C:cytoplasm"/>
    <property type="evidence" value="ECO:0007669"/>
    <property type="project" value="UniProtKB-SubCell"/>
</dbReference>
<evidence type="ECO:0000256" key="4">
    <source>
        <dbReference type="ARBA" id="ARBA00014878"/>
    </source>
</evidence>
<evidence type="ECO:0000256" key="2">
    <source>
        <dbReference type="ARBA" id="ARBA00004496"/>
    </source>
</evidence>
<evidence type="ECO:0000259" key="9">
    <source>
        <dbReference type="PROSITE" id="PS50250"/>
    </source>
</evidence>
<feature type="compositionally biased region" description="Acidic residues" evidence="8">
    <location>
        <begin position="490"/>
        <end position="500"/>
    </location>
</feature>
<comment type="subcellular location">
    <subcellularLocation>
        <location evidence="2">Cytoplasm</location>
    </subcellularLocation>
    <subcellularLocation>
        <location evidence="1">Nucleus</location>
    </subcellularLocation>
</comment>
<evidence type="ECO:0000256" key="7">
    <source>
        <dbReference type="ARBA" id="ARBA00023242"/>
    </source>
</evidence>
<keyword evidence="7" id="KW-0539">Nucleus</keyword>
<dbReference type="GO" id="GO:0008180">
    <property type="term" value="C:COP9 signalosome"/>
    <property type="evidence" value="ECO:0007669"/>
    <property type="project" value="UniProtKB-KW"/>
</dbReference>
<keyword evidence="5" id="KW-0963">Cytoplasm</keyword>
<proteinExistence type="inferred from homology"/>
<evidence type="ECO:0000313" key="10">
    <source>
        <dbReference type="EMBL" id="KKZ67104.1"/>
    </source>
</evidence>
<evidence type="ECO:0000256" key="6">
    <source>
        <dbReference type="ARBA" id="ARBA00022790"/>
    </source>
</evidence>
<gene>
    <name evidence="10" type="ORF">EMCG_07214</name>
</gene>
<dbReference type="EMBL" id="LCZI01000333">
    <property type="protein sequence ID" value="KKZ67104.1"/>
    <property type="molecule type" value="Genomic_DNA"/>
</dbReference>
<evidence type="ECO:0000256" key="5">
    <source>
        <dbReference type="ARBA" id="ARBA00022490"/>
    </source>
</evidence>
<dbReference type="OrthoDB" id="29061at2759"/>
<organism evidence="10 11">
    <name type="scientific">[Emmonsia] crescens</name>
    <dbReference type="NCBI Taxonomy" id="73230"/>
    <lineage>
        <taxon>Eukaryota</taxon>
        <taxon>Fungi</taxon>
        <taxon>Dikarya</taxon>
        <taxon>Ascomycota</taxon>
        <taxon>Pezizomycotina</taxon>
        <taxon>Eurotiomycetes</taxon>
        <taxon>Eurotiomycetidae</taxon>
        <taxon>Onygenales</taxon>
        <taxon>Ajellomycetaceae</taxon>
        <taxon>Emergomyces</taxon>
    </lineage>
</organism>
<dbReference type="InterPro" id="IPR000717">
    <property type="entry name" value="PCI_dom"/>
</dbReference>
<evidence type="ECO:0000256" key="1">
    <source>
        <dbReference type="ARBA" id="ARBA00004123"/>
    </source>
</evidence>
<evidence type="ECO:0000313" key="11">
    <source>
        <dbReference type="Proteomes" id="UP000034164"/>
    </source>
</evidence>
<dbReference type="InterPro" id="IPR055089">
    <property type="entry name" value="COP9_N"/>
</dbReference>
<feature type="region of interest" description="Disordered" evidence="8">
    <location>
        <begin position="472"/>
        <end position="500"/>
    </location>
</feature>
<feature type="domain" description="PCI" evidence="9">
    <location>
        <begin position="251"/>
        <end position="416"/>
    </location>
</feature>
<dbReference type="PANTHER" id="PTHR10758:SF1">
    <property type="entry name" value="COP9 SIGNALOSOME COMPLEX SUBUNIT 3"/>
    <property type="match status" value="1"/>
</dbReference>
<dbReference type="InterPro" id="IPR050756">
    <property type="entry name" value="CSN3"/>
</dbReference>
<name>A0A0G2J5W6_9EURO</name>
<comment type="caution">
    <text evidence="10">The sequence shown here is derived from an EMBL/GenBank/DDBJ whole genome shotgun (WGS) entry which is preliminary data.</text>
</comment>
<keyword evidence="6" id="KW-0736">Signalosome</keyword>
<dbReference type="PANTHER" id="PTHR10758">
    <property type="entry name" value="26S PROTEASOME NON-ATPASE REGULATORY SUBUNIT 3/COP9 SIGNALOSOME COMPLEX SUBUNIT 3"/>
    <property type="match status" value="1"/>
</dbReference>
<reference evidence="11" key="1">
    <citation type="journal article" date="2015" name="PLoS Genet.">
        <title>The dynamic genome and transcriptome of the human fungal pathogen Blastomyces and close relative Emmonsia.</title>
        <authorList>
            <person name="Munoz J.F."/>
            <person name="Gauthier G.M."/>
            <person name="Desjardins C.A."/>
            <person name="Gallo J.E."/>
            <person name="Holder J."/>
            <person name="Sullivan T.D."/>
            <person name="Marty A.J."/>
            <person name="Carmen J.C."/>
            <person name="Chen Z."/>
            <person name="Ding L."/>
            <person name="Gujja S."/>
            <person name="Magrini V."/>
            <person name="Misas E."/>
            <person name="Mitreva M."/>
            <person name="Priest M."/>
            <person name="Saif S."/>
            <person name="Whiston E.A."/>
            <person name="Young S."/>
            <person name="Zeng Q."/>
            <person name="Goldman W.E."/>
            <person name="Mardis E.R."/>
            <person name="Taylor J.W."/>
            <person name="McEwen J.G."/>
            <person name="Clay O.K."/>
            <person name="Klein B.S."/>
            <person name="Cuomo C.A."/>
        </authorList>
    </citation>
    <scope>NUCLEOTIDE SEQUENCE [LARGE SCALE GENOMIC DNA]</scope>
    <source>
        <strain evidence="11">UAMH 3008</strain>
    </source>
</reference>
<comment type="similarity">
    <text evidence="3">Belongs to the CSN3 family.</text>
</comment>
<evidence type="ECO:0000256" key="3">
    <source>
        <dbReference type="ARBA" id="ARBA00007084"/>
    </source>
</evidence>
<protein>
    <recommendedName>
        <fullName evidence="4">COP9 signalosome complex subunit 3</fullName>
    </recommendedName>
</protein>
<dbReference type="VEuPathDB" id="FungiDB:EMCG_07214"/>